<comment type="function">
    <text evidence="2">Antitoxin component of a type II toxin-antitoxin (TA) system.</text>
</comment>
<sequence length="72" mass="7703">MTVVNVASAKGRLSELVARAEAGEEIIIARAGRPAVRLVPAQAGPRQFGGLRFSVPDDFDEALPEEELAAWE</sequence>
<protein>
    <recommendedName>
        <fullName evidence="2">Antitoxin</fullName>
    </recommendedName>
</protein>
<keyword evidence="4" id="KW-1185">Reference proteome</keyword>
<reference evidence="3 4" key="1">
    <citation type="submission" date="2016-12" db="EMBL/GenBank/DDBJ databases">
        <title>Draft genome of Tersicoccus phoenicis 1P05MA.</title>
        <authorList>
            <person name="Nakajima Y."/>
            <person name="Yoshizawa S."/>
            <person name="Nakamura K."/>
            <person name="Ogura Y."/>
            <person name="Hayashi T."/>
            <person name="Kogure K."/>
        </authorList>
    </citation>
    <scope>NUCLEOTIDE SEQUENCE [LARGE SCALE GENOMIC DNA]</scope>
    <source>
        <strain evidence="3 4">1p05MA</strain>
    </source>
</reference>
<evidence type="ECO:0000256" key="1">
    <source>
        <dbReference type="ARBA" id="ARBA00009981"/>
    </source>
</evidence>
<dbReference type="Proteomes" id="UP000187085">
    <property type="component" value="Unassembled WGS sequence"/>
</dbReference>
<dbReference type="Pfam" id="PF02604">
    <property type="entry name" value="PhdYeFM_antitox"/>
    <property type="match status" value="1"/>
</dbReference>
<evidence type="ECO:0000313" key="4">
    <source>
        <dbReference type="Proteomes" id="UP000187085"/>
    </source>
</evidence>
<evidence type="ECO:0000313" key="3">
    <source>
        <dbReference type="EMBL" id="OMH27707.1"/>
    </source>
</evidence>
<dbReference type="STRING" id="554083.BKD30_03450"/>
<dbReference type="Gene3D" id="3.40.1620.10">
    <property type="entry name" value="YefM-like domain"/>
    <property type="match status" value="1"/>
</dbReference>
<dbReference type="SUPFAM" id="SSF143120">
    <property type="entry name" value="YefM-like"/>
    <property type="match status" value="1"/>
</dbReference>
<dbReference type="EMBL" id="MRDE01000016">
    <property type="protein sequence ID" value="OMH27707.1"/>
    <property type="molecule type" value="Genomic_DNA"/>
</dbReference>
<evidence type="ECO:0000256" key="2">
    <source>
        <dbReference type="RuleBase" id="RU362080"/>
    </source>
</evidence>
<proteinExistence type="inferred from homology"/>
<dbReference type="NCBIfam" id="TIGR01552">
    <property type="entry name" value="phd_fam"/>
    <property type="match status" value="1"/>
</dbReference>
<name>A0A1R1LJJ6_9MICC</name>
<gene>
    <name evidence="3" type="ORF">BKD30_03450</name>
</gene>
<accession>A0A1R1LJJ6</accession>
<dbReference type="InterPro" id="IPR006442">
    <property type="entry name" value="Antitoxin_Phd/YefM"/>
</dbReference>
<comment type="caution">
    <text evidence="3">The sequence shown here is derived from an EMBL/GenBank/DDBJ whole genome shotgun (WGS) entry which is preliminary data.</text>
</comment>
<comment type="similarity">
    <text evidence="1 2">Belongs to the phD/YefM antitoxin family.</text>
</comment>
<dbReference type="RefSeq" id="WP_076701976.1">
    <property type="nucleotide sequence ID" value="NZ_MRDE01000016.1"/>
</dbReference>
<organism evidence="3 4">
    <name type="scientific">Tersicoccus phoenicis</name>
    <dbReference type="NCBI Taxonomy" id="554083"/>
    <lineage>
        <taxon>Bacteria</taxon>
        <taxon>Bacillati</taxon>
        <taxon>Actinomycetota</taxon>
        <taxon>Actinomycetes</taxon>
        <taxon>Micrococcales</taxon>
        <taxon>Micrococcaceae</taxon>
        <taxon>Tersicoccus</taxon>
    </lineage>
</organism>
<dbReference type="InterPro" id="IPR036165">
    <property type="entry name" value="YefM-like_sf"/>
</dbReference>
<dbReference type="AlphaFoldDB" id="A0A1R1LJJ6"/>